<dbReference type="EMBL" id="JACSQT010000011">
    <property type="protein sequence ID" value="MBD7938991.1"/>
    <property type="molecule type" value="Genomic_DNA"/>
</dbReference>
<protein>
    <submittedName>
        <fullName evidence="2">Anti-repressor SinI family protein</fullName>
    </submittedName>
</protein>
<reference evidence="2 3" key="1">
    <citation type="submission" date="2020-08" db="EMBL/GenBank/DDBJ databases">
        <title>A Genomic Blueprint of the Chicken Gut Microbiome.</title>
        <authorList>
            <person name="Gilroy R."/>
            <person name="Ravi A."/>
            <person name="Getino M."/>
            <person name="Pursley I."/>
            <person name="Horton D.L."/>
            <person name="Alikhan N.-F."/>
            <person name="Baker D."/>
            <person name="Gharbi K."/>
            <person name="Hall N."/>
            <person name="Watson M."/>
            <person name="Adriaenssens E.M."/>
            <person name="Foster-Nyarko E."/>
            <person name="Jarju S."/>
            <person name="Secka A."/>
            <person name="Antonio M."/>
            <person name="Oren A."/>
            <person name="Chaudhuri R."/>
            <person name="La Ragione R.M."/>
            <person name="Hildebrand F."/>
            <person name="Pallen M.J."/>
        </authorList>
    </citation>
    <scope>NUCLEOTIDE SEQUENCE [LARGE SCALE GENOMIC DNA]</scope>
    <source>
        <strain evidence="2 3">Sa5YUA1</strain>
    </source>
</reference>
<dbReference type="InterPro" id="IPR010981">
    <property type="entry name" value="SinR/SinI_dimer_dom"/>
</dbReference>
<dbReference type="RefSeq" id="WP_191816695.1">
    <property type="nucleotide sequence ID" value="NZ_JACSQT010000011.1"/>
</dbReference>
<comment type="caution">
    <text evidence="2">The sequence shown here is derived from an EMBL/GenBank/DDBJ whole genome shotgun (WGS) entry which is preliminary data.</text>
</comment>
<dbReference type="Proteomes" id="UP000657931">
    <property type="component" value="Unassembled WGS sequence"/>
</dbReference>
<evidence type="ECO:0000313" key="2">
    <source>
        <dbReference type="EMBL" id="MBD7938991.1"/>
    </source>
</evidence>
<sequence>MDMYKDDNQLDTEWISLILKAKELGLSIEEVKAFLNAAKSEAK</sequence>
<gene>
    <name evidence="2" type="ORF">H9655_18295</name>
</gene>
<dbReference type="InterPro" id="IPR036281">
    <property type="entry name" value="SinR/SinI_dimer_dom_sf"/>
</dbReference>
<keyword evidence="3" id="KW-1185">Reference proteome</keyword>
<evidence type="ECO:0000313" key="3">
    <source>
        <dbReference type="Proteomes" id="UP000657931"/>
    </source>
</evidence>
<evidence type="ECO:0000259" key="1">
    <source>
        <dbReference type="PROSITE" id="PS51500"/>
    </source>
</evidence>
<dbReference type="Pfam" id="PF08671">
    <property type="entry name" value="SinI"/>
    <property type="match status" value="1"/>
</dbReference>
<dbReference type="SUPFAM" id="SSF47406">
    <property type="entry name" value="SinR repressor dimerisation domain-like"/>
    <property type="match status" value="1"/>
</dbReference>
<organism evidence="2 3">
    <name type="scientific">Cytobacillus stercorigallinarum</name>
    <dbReference type="NCBI Taxonomy" id="2762240"/>
    <lineage>
        <taxon>Bacteria</taxon>
        <taxon>Bacillati</taxon>
        <taxon>Bacillota</taxon>
        <taxon>Bacilli</taxon>
        <taxon>Bacillales</taxon>
        <taxon>Bacillaceae</taxon>
        <taxon>Cytobacillus</taxon>
    </lineage>
</organism>
<feature type="domain" description="Sin" evidence="1">
    <location>
        <begin position="1"/>
        <end position="39"/>
    </location>
</feature>
<proteinExistence type="predicted"/>
<dbReference type="PROSITE" id="PS51500">
    <property type="entry name" value="SIN"/>
    <property type="match status" value="1"/>
</dbReference>
<name>A0ABR8QTW8_9BACI</name>
<accession>A0ABR8QTW8</accession>